<protein>
    <submittedName>
        <fullName evidence="1">SsrA-binding protein</fullName>
    </submittedName>
</protein>
<organism evidence="1 2">
    <name type="scientific">Candidatus Woesebacteria bacterium GW2011_GWA1_44_23</name>
    <dbReference type="NCBI Taxonomy" id="1618558"/>
    <lineage>
        <taxon>Bacteria</taxon>
        <taxon>Candidatus Woeseibacteriota</taxon>
    </lineage>
</organism>
<gene>
    <name evidence="1" type="ORF">UW47_C0004G0062</name>
</gene>
<name>A0A837IDT3_9BACT</name>
<reference evidence="1 2" key="1">
    <citation type="journal article" date="2015" name="Nature">
        <title>rRNA introns, odd ribosomes, and small enigmatic genomes across a large radiation of phyla.</title>
        <authorList>
            <person name="Brown C.T."/>
            <person name="Hug L.A."/>
            <person name="Thomas B.C."/>
            <person name="Sharon I."/>
            <person name="Castelle C.J."/>
            <person name="Singh A."/>
            <person name="Wilkins M.J."/>
            <person name="Williams K.H."/>
            <person name="Banfield J.F."/>
        </authorList>
    </citation>
    <scope>NUCLEOTIDE SEQUENCE [LARGE SCALE GENOMIC DNA]</scope>
</reference>
<accession>A0A837IDT3</accession>
<feature type="non-terminal residue" evidence="1">
    <location>
        <position position="1"/>
    </location>
</feature>
<evidence type="ECO:0000313" key="1">
    <source>
        <dbReference type="EMBL" id="KKT54655.1"/>
    </source>
</evidence>
<dbReference type="AlphaFoldDB" id="A0A837IDT3"/>
<dbReference type="EMBL" id="LCIL01000004">
    <property type="protein sequence ID" value="KKT54655.1"/>
    <property type="molecule type" value="Genomic_DNA"/>
</dbReference>
<comment type="caution">
    <text evidence="1">The sequence shown here is derived from an EMBL/GenBank/DDBJ whole genome shotgun (WGS) entry which is preliminary data.</text>
</comment>
<evidence type="ECO:0000313" key="2">
    <source>
        <dbReference type="Proteomes" id="UP000034525"/>
    </source>
</evidence>
<dbReference type="Proteomes" id="UP000034525">
    <property type="component" value="Unassembled WGS sequence"/>
</dbReference>
<sequence>GRLIKLYLELGKAKRKFEKKETLKRRDINRDIEKVLKGSI</sequence>
<proteinExistence type="predicted"/>